<reference evidence="3" key="1">
    <citation type="journal article" date="2013" name="Science">
        <title>Comparative analysis of bat genomes provides insight into the evolution of flight and immunity.</title>
        <authorList>
            <person name="Zhang G."/>
            <person name="Cowled C."/>
            <person name="Shi Z."/>
            <person name="Huang Z."/>
            <person name="Bishop-Lilly K.A."/>
            <person name="Fang X."/>
            <person name="Wynne J.W."/>
            <person name="Xiong Z."/>
            <person name="Baker M.L."/>
            <person name="Zhao W."/>
            <person name="Tachedjian M."/>
            <person name="Zhu Y."/>
            <person name="Zhou P."/>
            <person name="Jiang X."/>
            <person name="Ng J."/>
            <person name="Yang L."/>
            <person name="Wu L."/>
            <person name="Xiao J."/>
            <person name="Feng Y."/>
            <person name="Chen Y."/>
            <person name="Sun X."/>
            <person name="Zhang Y."/>
            <person name="Marsh G.A."/>
            <person name="Crameri G."/>
            <person name="Broder C.C."/>
            <person name="Frey K.G."/>
            <person name="Wang L.F."/>
            <person name="Wang J."/>
        </authorList>
    </citation>
    <scope>NUCLEOTIDE SEQUENCE [LARGE SCALE GENOMIC DNA]</scope>
</reference>
<proteinExistence type="predicted"/>
<evidence type="ECO:0000313" key="3">
    <source>
        <dbReference type="Proteomes" id="UP000010552"/>
    </source>
</evidence>
<dbReference type="STRING" id="9402.L5L5A0"/>
<evidence type="ECO:0000256" key="1">
    <source>
        <dbReference type="SAM" id="MobiDB-lite"/>
    </source>
</evidence>
<name>L5L5A0_PTEAL</name>
<keyword evidence="3" id="KW-1185">Reference proteome</keyword>
<dbReference type="InParanoid" id="L5L5A0"/>
<sequence>MDQRCKHAASAPGEGRAQAVSSHTATAEAEEDTAGDSDLDPDVCPPVDTYALGCELRMQTGRWAPWGLEEPSPGNLSPREAGIGPEELQGREVVAPLRRGDRRVQPVFRIVYTALGEPQEGSTDEPLRQ</sequence>
<evidence type="ECO:0000313" key="2">
    <source>
        <dbReference type="EMBL" id="ELK18431.1"/>
    </source>
</evidence>
<dbReference type="EMBL" id="KB030321">
    <property type="protein sequence ID" value="ELK18431.1"/>
    <property type="molecule type" value="Genomic_DNA"/>
</dbReference>
<protein>
    <submittedName>
        <fullName evidence="2">Paraneoplastic antigen-like protein 5</fullName>
    </submittedName>
</protein>
<feature type="region of interest" description="Disordered" evidence="1">
    <location>
        <begin position="1"/>
        <end position="44"/>
    </location>
</feature>
<feature type="region of interest" description="Disordered" evidence="1">
    <location>
        <begin position="65"/>
        <end position="87"/>
    </location>
</feature>
<feature type="compositionally biased region" description="Acidic residues" evidence="1">
    <location>
        <begin position="28"/>
        <end position="41"/>
    </location>
</feature>
<dbReference type="AlphaFoldDB" id="L5L5A0"/>
<organism evidence="2 3">
    <name type="scientific">Pteropus alecto</name>
    <name type="common">Black flying fox</name>
    <dbReference type="NCBI Taxonomy" id="9402"/>
    <lineage>
        <taxon>Eukaryota</taxon>
        <taxon>Metazoa</taxon>
        <taxon>Chordata</taxon>
        <taxon>Craniata</taxon>
        <taxon>Vertebrata</taxon>
        <taxon>Euteleostomi</taxon>
        <taxon>Mammalia</taxon>
        <taxon>Eutheria</taxon>
        <taxon>Laurasiatheria</taxon>
        <taxon>Chiroptera</taxon>
        <taxon>Yinpterochiroptera</taxon>
        <taxon>Pteropodoidea</taxon>
        <taxon>Pteropodidae</taxon>
        <taxon>Pteropodinae</taxon>
        <taxon>Pteropus</taxon>
    </lineage>
</organism>
<gene>
    <name evidence="2" type="ORF">PAL_GLEAN10000498</name>
</gene>
<accession>L5L5A0</accession>
<dbReference type="Proteomes" id="UP000010552">
    <property type="component" value="Unassembled WGS sequence"/>
</dbReference>